<keyword evidence="3" id="KW-1185">Reference proteome</keyword>
<reference evidence="2 3" key="1">
    <citation type="journal article" date="2020" name="Nature">
        <title>Six reference-quality genomes reveal evolution of bat adaptations.</title>
        <authorList>
            <person name="Jebb D."/>
            <person name="Huang Z."/>
            <person name="Pippel M."/>
            <person name="Hughes G.M."/>
            <person name="Lavrichenko K."/>
            <person name="Devanna P."/>
            <person name="Winkler S."/>
            <person name="Jermiin L.S."/>
            <person name="Skirmuntt E.C."/>
            <person name="Katzourakis A."/>
            <person name="Burkitt-Gray L."/>
            <person name="Ray D.A."/>
            <person name="Sullivan K.A.M."/>
            <person name="Roscito J.G."/>
            <person name="Kirilenko B.M."/>
            <person name="Davalos L.M."/>
            <person name="Corthals A.P."/>
            <person name="Power M.L."/>
            <person name="Jones G."/>
            <person name="Ransome R.D."/>
            <person name="Dechmann D.K.N."/>
            <person name="Locatelli A.G."/>
            <person name="Puechmaille S.J."/>
            <person name="Fedrigo O."/>
            <person name="Jarvis E.D."/>
            <person name="Hiller M."/>
            <person name="Vernes S.C."/>
            <person name="Myers E.W."/>
            <person name="Teeling E.C."/>
        </authorList>
    </citation>
    <scope>NUCLEOTIDE SEQUENCE [LARGE SCALE GENOMIC DNA]</scope>
    <source>
        <strain evidence="2">MRouAeg1</strain>
        <tissue evidence="2">Muscle</tissue>
    </source>
</reference>
<comment type="caution">
    <text evidence="2">The sequence shown here is derived from an EMBL/GenBank/DDBJ whole genome shotgun (WGS) entry which is preliminary data.</text>
</comment>
<gene>
    <name evidence="2" type="ORF">HJG63_009970</name>
</gene>
<evidence type="ECO:0000313" key="3">
    <source>
        <dbReference type="Proteomes" id="UP000593571"/>
    </source>
</evidence>
<dbReference type="EMBL" id="JACASE010000018">
    <property type="protein sequence ID" value="KAF6395414.1"/>
    <property type="molecule type" value="Genomic_DNA"/>
</dbReference>
<feature type="region of interest" description="Disordered" evidence="1">
    <location>
        <begin position="56"/>
        <end position="87"/>
    </location>
</feature>
<accession>A0A7J8B9P4</accession>
<evidence type="ECO:0000313" key="2">
    <source>
        <dbReference type="EMBL" id="KAF6395414.1"/>
    </source>
</evidence>
<organism evidence="2 3">
    <name type="scientific">Rousettus aegyptiacus</name>
    <name type="common">Egyptian fruit bat</name>
    <name type="synonym">Pteropus aegyptiacus</name>
    <dbReference type="NCBI Taxonomy" id="9407"/>
    <lineage>
        <taxon>Eukaryota</taxon>
        <taxon>Metazoa</taxon>
        <taxon>Chordata</taxon>
        <taxon>Craniata</taxon>
        <taxon>Vertebrata</taxon>
        <taxon>Euteleostomi</taxon>
        <taxon>Mammalia</taxon>
        <taxon>Eutheria</taxon>
        <taxon>Laurasiatheria</taxon>
        <taxon>Chiroptera</taxon>
        <taxon>Yinpterochiroptera</taxon>
        <taxon>Pteropodoidea</taxon>
        <taxon>Pteropodidae</taxon>
        <taxon>Rousettinae</taxon>
        <taxon>Rousettus</taxon>
    </lineage>
</organism>
<name>A0A7J8B9P4_ROUAE</name>
<dbReference type="Proteomes" id="UP000593571">
    <property type="component" value="Unassembled WGS sequence"/>
</dbReference>
<evidence type="ECO:0000256" key="1">
    <source>
        <dbReference type="SAM" id="MobiDB-lite"/>
    </source>
</evidence>
<proteinExistence type="predicted"/>
<feature type="compositionally biased region" description="Low complexity" evidence="1">
    <location>
        <begin position="68"/>
        <end position="83"/>
    </location>
</feature>
<sequence length="159" mass="17407">MRAHTCTHAHTPRTHMHALTLKHVRVHACTCTHARTVTAPLPKELACGRKATMSLWGQRETPRDPATRAHASASAAPSPRAAGFRGGSFHTARWDRHKPRWPRAPGQGRVPAATCCTRKTLARCPRRGTGETGSSSPSLVTCLRVAAVLWIHLVNKTRH</sequence>
<protein>
    <submittedName>
        <fullName evidence="2">Uncharacterized protein</fullName>
    </submittedName>
</protein>
<dbReference type="AlphaFoldDB" id="A0A7J8B9P4"/>